<dbReference type="GO" id="GO:0006508">
    <property type="term" value="P:proteolysis"/>
    <property type="evidence" value="ECO:0007669"/>
    <property type="project" value="UniProtKB-KW"/>
</dbReference>
<evidence type="ECO:0000256" key="1">
    <source>
        <dbReference type="SAM" id="Phobius"/>
    </source>
</evidence>
<dbReference type="AlphaFoldDB" id="A0A1G6UC84"/>
<feature type="domain" description="CAAX prenyl protease 2/Lysostaphin resistance protein A-like" evidence="2">
    <location>
        <begin position="188"/>
        <end position="282"/>
    </location>
</feature>
<feature type="transmembrane region" description="Helical" evidence="1">
    <location>
        <begin position="59"/>
        <end position="83"/>
    </location>
</feature>
<evidence type="ECO:0000259" key="2">
    <source>
        <dbReference type="Pfam" id="PF02517"/>
    </source>
</evidence>
<feature type="transmembrane region" description="Helical" evidence="1">
    <location>
        <begin position="246"/>
        <end position="264"/>
    </location>
</feature>
<proteinExistence type="predicted"/>
<keyword evidence="4" id="KW-1185">Reference proteome</keyword>
<dbReference type="STRING" id="675864.SAMN04489747_0850"/>
<sequence>METTTPSTPPPDPVEPRALRDVGAEVPATRPPVVDVLPQGPTGYHHFLRTERRGWWRGALAVLLTAVLFLLLQVAVSIPLVVVQALTGWELIRVDGANMVMTPGLLLATNVSIGLMIPVSMLLQRMLFGQRGRWLHSVHGRFRWGLSLRLAAILVPVWLVYAVVLTWFFPAAAGAGGAAPTLLSTLTMLAVVVLTTPFQAAGEEYAARGLLARAFGSWFASPRAALVAALIGPNLIFMVAHGAGDWTLALYYLAFGVACSLITWRTGGLEAAVVLHAVNNTVLFGISAFLTSEVVIDRSAGSGGAMMLIPGAMMALVTVAVWIWSRRRDVPRAADPRPLA</sequence>
<gene>
    <name evidence="3" type="ORF">SAMN04489747_0850</name>
</gene>
<keyword evidence="1" id="KW-0812">Transmembrane</keyword>
<keyword evidence="1" id="KW-0472">Membrane</keyword>
<feature type="transmembrane region" description="Helical" evidence="1">
    <location>
        <begin position="103"/>
        <end position="123"/>
    </location>
</feature>
<feature type="transmembrane region" description="Helical" evidence="1">
    <location>
        <begin position="303"/>
        <end position="324"/>
    </location>
</feature>
<name>A0A1G6UC84_9ACTN</name>
<organism evidence="3 4">
    <name type="scientific">Auraticoccus monumenti</name>
    <dbReference type="NCBI Taxonomy" id="675864"/>
    <lineage>
        <taxon>Bacteria</taxon>
        <taxon>Bacillati</taxon>
        <taxon>Actinomycetota</taxon>
        <taxon>Actinomycetes</taxon>
        <taxon>Propionibacteriales</taxon>
        <taxon>Propionibacteriaceae</taxon>
        <taxon>Auraticoccus</taxon>
    </lineage>
</organism>
<dbReference type="EMBL" id="LT629688">
    <property type="protein sequence ID" value="SDD39000.1"/>
    <property type="molecule type" value="Genomic_DNA"/>
</dbReference>
<reference evidence="3 4" key="1">
    <citation type="submission" date="2016-10" db="EMBL/GenBank/DDBJ databases">
        <authorList>
            <person name="de Groot N.N."/>
        </authorList>
    </citation>
    <scope>NUCLEOTIDE SEQUENCE [LARGE SCALE GENOMIC DNA]</scope>
    <source>
        <strain evidence="3 4">MON 2.2</strain>
    </source>
</reference>
<evidence type="ECO:0000313" key="3">
    <source>
        <dbReference type="EMBL" id="SDD39000.1"/>
    </source>
</evidence>
<dbReference type="GO" id="GO:0004175">
    <property type="term" value="F:endopeptidase activity"/>
    <property type="evidence" value="ECO:0007669"/>
    <property type="project" value="UniProtKB-ARBA"/>
</dbReference>
<dbReference type="OrthoDB" id="2680086at2"/>
<dbReference type="RefSeq" id="WP_090590942.1">
    <property type="nucleotide sequence ID" value="NZ_LT629688.1"/>
</dbReference>
<dbReference type="GO" id="GO:0080120">
    <property type="term" value="P:CAAX-box protein maturation"/>
    <property type="evidence" value="ECO:0007669"/>
    <property type="project" value="UniProtKB-ARBA"/>
</dbReference>
<protein>
    <submittedName>
        <fullName evidence="3">Membrane protease YdiL, CAAX protease family</fullName>
    </submittedName>
</protein>
<keyword evidence="1" id="KW-1133">Transmembrane helix</keyword>
<feature type="transmembrane region" description="Helical" evidence="1">
    <location>
        <begin position="223"/>
        <end position="240"/>
    </location>
</feature>
<feature type="transmembrane region" description="Helical" evidence="1">
    <location>
        <begin position="181"/>
        <end position="202"/>
    </location>
</feature>
<keyword evidence="3" id="KW-0645">Protease</keyword>
<dbReference type="InterPro" id="IPR003675">
    <property type="entry name" value="Rce1/LyrA-like_dom"/>
</dbReference>
<feature type="transmembrane region" description="Helical" evidence="1">
    <location>
        <begin position="271"/>
        <end position="291"/>
    </location>
</feature>
<keyword evidence="3" id="KW-0378">Hydrolase</keyword>
<dbReference type="Proteomes" id="UP000198546">
    <property type="component" value="Chromosome i"/>
</dbReference>
<accession>A0A1G6UC84</accession>
<dbReference type="Pfam" id="PF02517">
    <property type="entry name" value="Rce1-like"/>
    <property type="match status" value="1"/>
</dbReference>
<evidence type="ECO:0000313" key="4">
    <source>
        <dbReference type="Proteomes" id="UP000198546"/>
    </source>
</evidence>
<feature type="transmembrane region" description="Helical" evidence="1">
    <location>
        <begin position="144"/>
        <end position="169"/>
    </location>
</feature>